<dbReference type="GO" id="GO:0005737">
    <property type="term" value="C:cytoplasm"/>
    <property type="evidence" value="ECO:0007669"/>
    <property type="project" value="UniProtKB-SubCell"/>
</dbReference>
<evidence type="ECO:0000256" key="8">
    <source>
        <dbReference type="ARBA" id="ARBA00022723"/>
    </source>
</evidence>
<comment type="pathway">
    <text evidence="3">Glycolipid biosynthesis; lipid IV(A) biosynthesis; lipid IV(A) from (3R)-3-hydroxytetradecanoyl-[acyl-carrier-protein] and UDP-N-acetyl-alpha-D-glucosamine: step 2/6.</text>
</comment>
<protein>
    <submittedName>
        <fullName evidence="16">Bifunctional enzyme LpxC/FabZ</fullName>
    </submittedName>
</protein>
<keyword evidence="8" id="KW-0479">Metal-binding</keyword>
<dbReference type="InterPro" id="IPR015870">
    <property type="entry name" value="UDP-acyl_N-AcGlcN_deAcase_N"/>
</dbReference>
<keyword evidence="5" id="KW-0963">Cytoplasm</keyword>
<dbReference type="CDD" id="cd01288">
    <property type="entry name" value="FabZ"/>
    <property type="match status" value="1"/>
</dbReference>
<evidence type="ECO:0000256" key="12">
    <source>
        <dbReference type="ARBA" id="ARBA00023239"/>
    </source>
</evidence>
<comment type="subcellular location">
    <subcellularLocation>
        <location evidence="2">Cytoplasm</location>
    </subcellularLocation>
</comment>
<dbReference type="NCBIfam" id="NF000582">
    <property type="entry name" value="PRK00006.1"/>
    <property type="match status" value="1"/>
</dbReference>
<keyword evidence="7" id="KW-0441">Lipid A biosynthesis</keyword>
<dbReference type="GO" id="GO:0046872">
    <property type="term" value="F:metal ion binding"/>
    <property type="evidence" value="ECO:0007669"/>
    <property type="project" value="UniProtKB-KW"/>
</dbReference>
<keyword evidence="10" id="KW-0862">Zinc</keyword>
<dbReference type="Proteomes" id="UP001174909">
    <property type="component" value="Unassembled WGS sequence"/>
</dbReference>
<comment type="catalytic activity">
    <reaction evidence="13">
        <text>a UDP-3-O-[(3R)-3-hydroxyacyl]-N-acetyl-alpha-D-glucosamine + H2O = a UDP-3-O-[(3R)-3-hydroxyacyl]-alpha-D-glucosamine + acetate</text>
        <dbReference type="Rhea" id="RHEA:67816"/>
        <dbReference type="ChEBI" id="CHEBI:15377"/>
        <dbReference type="ChEBI" id="CHEBI:30089"/>
        <dbReference type="ChEBI" id="CHEBI:137740"/>
        <dbReference type="ChEBI" id="CHEBI:173225"/>
        <dbReference type="EC" id="3.5.1.108"/>
    </reaction>
</comment>
<dbReference type="InterPro" id="IPR011334">
    <property type="entry name" value="UDP-acyl_GlcNac_deAcase_C"/>
</dbReference>
<dbReference type="GO" id="GO:0016836">
    <property type="term" value="F:hydro-lyase activity"/>
    <property type="evidence" value="ECO:0007669"/>
    <property type="project" value="InterPro"/>
</dbReference>
<comment type="function">
    <text evidence="14">Involved in the biosynthesis of lipid A, a phosphorylated glycolipid that in bacteria anchors the lipopolysaccharide to the outer membrane of the cell. Lipid A-like molecules in plants may serve as structural components of the outer membranes of mitochondria and/or chloroplasts, or may be involved in signal transduction or plant defense responses.</text>
</comment>
<dbReference type="SUPFAM" id="SSF54211">
    <property type="entry name" value="Ribosomal protein S5 domain 2-like"/>
    <property type="match status" value="2"/>
</dbReference>
<dbReference type="GO" id="GO:0016020">
    <property type="term" value="C:membrane"/>
    <property type="evidence" value="ECO:0007669"/>
    <property type="project" value="GOC"/>
</dbReference>
<dbReference type="PANTHER" id="PTHR30272">
    <property type="entry name" value="3-HYDROXYACYL-[ACYL-CARRIER-PROTEIN] DEHYDRATASE"/>
    <property type="match status" value="1"/>
</dbReference>
<dbReference type="HAMAP" id="MF_00406">
    <property type="entry name" value="FabZ"/>
    <property type="match status" value="1"/>
</dbReference>
<evidence type="ECO:0000256" key="9">
    <source>
        <dbReference type="ARBA" id="ARBA00022801"/>
    </source>
</evidence>
<evidence type="ECO:0000256" key="3">
    <source>
        <dbReference type="ARBA" id="ARBA00005002"/>
    </source>
</evidence>
<evidence type="ECO:0000313" key="16">
    <source>
        <dbReference type="EMBL" id="CAI8018945.1"/>
    </source>
</evidence>
<evidence type="ECO:0000256" key="5">
    <source>
        <dbReference type="ARBA" id="ARBA00022490"/>
    </source>
</evidence>
<proteinExistence type="inferred from homology"/>
<dbReference type="Gene3D" id="3.30.230.20">
    <property type="entry name" value="lpxc deacetylase, domain 1"/>
    <property type="match status" value="1"/>
</dbReference>
<gene>
    <name evidence="16" type="ORF">GBAR_LOCUS11432</name>
</gene>
<comment type="function">
    <text evidence="15">Involved in unsaturated fatty acids biosynthesis. Catalyzes the dehydration of short chain beta-hydroxyacyl-ACPs and long chain saturated and unsaturated beta-hydroxyacyl-ACPs.</text>
</comment>
<organism evidence="16 17">
    <name type="scientific">Geodia barretti</name>
    <name type="common">Barrett's horny sponge</name>
    <dbReference type="NCBI Taxonomy" id="519541"/>
    <lineage>
        <taxon>Eukaryota</taxon>
        <taxon>Metazoa</taxon>
        <taxon>Porifera</taxon>
        <taxon>Demospongiae</taxon>
        <taxon>Heteroscleromorpha</taxon>
        <taxon>Tetractinellida</taxon>
        <taxon>Astrophorina</taxon>
        <taxon>Geodiidae</taxon>
        <taxon>Geodia</taxon>
    </lineage>
</organism>
<evidence type="ECO:0000256" key="4">
    <source>
        <dbReference type="ARBA" id="ARBA00006170"/>
    </source>
</evidence>
<keyword evidence="12" id="KW-0456">Lyase</keyword>
<keyword evidence="9" id="KW-0378">Hydrolase</keyword>
<dbReference type="Pfam" id="PF07977">
    <property type="entry name" value="FabA"/>
    <property type="match status" value="1"/>
</dbReference>
<keyword evidence="11" id="KW-0443">Lipid metabolism</keyword>
<dbReference type="NCBIfam" id="TIGR01750">
    <property type="entry name" value="fabZ"/>
    <property type="match status" value="1"/>
</dbReference>
<evidence type="ECO:0000256" key="10">
    <source>
        <dbReference type="ARBA" id="ARBA00022833"/>
    </source>
</evidence>
<comment type="cofactor">
    <cofactor evidence="1">
        <name>Zn(2+)</name>
        <dbReference type="ChEBI" id="CHEBI:29105"/>
    </cofactor>
</comment>
<dbReference type="Gene3D" id="3.30.1700.10">
    <property type="entry name" value="lpxc deacetylase, domain 2"/>
    <property type="match status" value="1"/>
</dbReference>
<evidence type="ECO:0000256" key="1">
    <source>
        <dbReference type="ARBA" id="ARBA00001947"/>
    </source>
</evidence>
<evidence type="ECO:0000256" key="14">
    <source>
        <dbReference type="ARBA" id="ARBA00024987"/>
    </source>
</evidence>
<evidence type="ECO:0000256" key="11">
    <source>
        <dbReference type="ARBA" id="ARBA00023098"/>
    </source>
</evidence>
<evidence type="ECO:0000256" key="13">
    <source>
        <dbReference type="ARBA" id="ARBA00024535"/>
    </source>
</evidence>
<dbReference type="InterPro" id="IPR004463">
    <property type="entry name" value="UDP-acyl_GlcNac_deAcase"/>
</dbReference>
<dbReference type="InterPro" id="IPR013114">
    <property type="entry name" value="FabA_FabZ"/>
</dbReference>
<dbReference type="InterPro" id="IPR029069">
    <property type="entry name" value="HotDog_dom_sf"/>
</dbReference>
<dbReference type="GO" id="GO:0103117">
    <property type="term" value="F:UDP-3-O-acyl-N-acetylglucosamine deacetylase activity"/>
    <property type="evidence" value="ECO:0007669"/>
    <property type="project" value="UniProtKB-EC"/>
</dbReference>
<dbReference type="EMBL" id="CASHTH010001714">
    <property type="protein sequence ID" value="CAI8018945.1"/>
    <property type="molecule type" value="Genomic_DNA"/>
</dbReference>
<dbReference type="SUPFAM" id="SSF54637">
    <property type="entry name" value="Thioesterase/thiol ester dehydrase-isomerase"/>
    <property type="match status" value="1"/>
</dbReference>
<comment type="similarity">
    <text evidence="4">Belongs to the LpxC family.</text>
</comment>
<dbReference type="InterPro" id="IPR020568">
    <property type="entry name" value="Ribosomal_Su5_D2-typ_SF"/>
</dbReference>
<sequence>MAALGASEITNVRVDLSGPEVPIRDGSFLDFLNVIDEAGVVEQDAPAHVVQLDEPVVLRAAGDESYIVAPDPELRITATIDFEHPAIGRQTGSFGVSGPDFRADIAPARTFGFLSEAEQLRARGLALGASLENTVVLDDRGVANNGLRFPDEFLRHKVGDVLGDLTLLGARLRGHVVAERPSHRGNIELGRLLKKLSGAESASPEFDIDRIQSYLPHRYPMLLVDRIVSTEGRRIVGIKNVSINEPYFQGHFPERPIMPGVLIVEAMAQIGGLLLIDSVGNPRDKKVYLMSINKARFRRPVRPGDQLVCKVELLRFRRGICRMKGEAFVDGNLVAEAEFMAKVTG</sequence>
<reference evidence="16" key="1">
    <citation type="submission" date="2023-03" db="EMBL/GenBank/DDBJ databases">
        <authorList>
            <person name="Steffen K."/>
            <person name="Cardenas P."/>
        </authorList>
    </citation>
    <scope>NUCLEOTIDE SEQUENCE</scope>
</reference>
<evidence type="ECO:0000256" key="15">
    <source>
        <dbReference type="ARBA" id="ARBA00025049"/>
    </source>
</evidence>
<comment type="caution">
    <text evidence="16">The sequence shown here is derived from an EMBL/GenBank/DDBJ whole genome shotgun (WGS) entry which is preliminary data.</text>
</comment>
<dbReference type="GO" id="GO:2001289">
    <property type="term" value="P:lipid X metabolic process"/>
    <property type="evidence" value="ECO:0007669"/>
    <property type="project" value="UniProtKB-ARBA"/>
</dbReference>
<dbReference type="InterPro" id="IPR010084">
    <property type="entry name" value="FabZ"/>
</dbReference>
<keyword evidence="6" id="KW-0444">Lipid biosynthesis</keyword>
<evidence type="ECO:0000313" key="17">
    <source>
        <dbReference type="Proteomes" id="UP001174909"/>
    </source>
</evidence>
<dbReference type="AlphaFoldDB" id="A0AA35RWB1"/>
<dbReference type="Gene3D" id="3.10.129.10">
    <property type="entry name" value="Hotdog Thioesterase"/>
    <property type="match status" value="1"/>
</dbReference>
<evidence type="ECO:0000256" key="6">
    <source>
        <dbReference type="ARBA" id="ARBA00022516"/>
    </source>
</evidence>
<evidence type="ECO:0000256" key="2">
    <source>
        <dbReference type="ARBA" id="ARBA00004496"/>
    </source>
</evidence>
<dbReference type="PANTHER" id="PTHR30272:SF1">
    <property type="entry name" value="3-HYDROXYACYL-[ACYL-CARRIER-PROTEIN] DEHYDRATASE"/>
    <property type="match status" value="1"/>
</dbReference>
<accession>A0AA35RWB1</accession>
<keyword evidence="17" id="KW-1185">Reference proteome</keyword>
<dbReference type="Pfam" id="PF03331">
    <property type="entry name" value="LpxC"/>
    <property type="match status" value="1"/>
</dbReference>
<evidence type="ECO:0000256" key="7">
    <source>
        <dbReference type="ARBA" id="ARBA00022556"/>
    </source>
</evidence>
<dbReference type="GO" id="GO:0006633">
    <property type="term" value="P:fatty acid biosynthetic process"/>
    <property type="evidence" value="ECO:0007669"/>
    <property type="project" value="InterPro"/>
</dbReference>
<dbReference type="GO" id="GO:0009245">
    <property type="term" value="P:lipid A biosynthetic process"/>
    <property type="evidence" value="ECO:0007669"/>
    <property type="project" value="UniProtKB-KW"/>
</dbReference>
<name>A0AA35RWB1_GEOBA</name>
<dbReference type="FunFam" id="3.10.129.10:FF:000001">
    <property type="entry name" value="3-hydroxyacyl-[acyl-carrier-protein] dehydratase FabZ"/>
    <property type="match status" value="1"/>
</dbReference>